<feature type="transmembrane region" description="Helical" evidence="1">
    <location>
        <begin position="198"/>
        <end position="222"/>
    </location>
</feature>
<reference evidence="3 4" key="1">
    <citation type="submission" date="2016-10" db="EMBL/GenBank/DDBJ databases">
        <authorList>
            <person name="de Groot N.N."/>
        </authorList>
    </citation>
    <scope>NUCLEOTIDE SEQUENCE [LARGE SCALE GENOMIC DNA]</scope>
    <source>
        <strain evidence="3 4">DSM 27078</strain>
    </source>
</reference>
<keyword evidence="3" id="KW-0406">Ion transport</keyword>
<feature type="transmembrane region" description="Helical" evidence="1">
    <location>
        <begin position="108"/>
        <end position="130"/>
    </location>
</feature>
<dbReference type="STRING" id="1299341.SAMN05444005_101581"/>
<dbReference type="SUPFAM" id="SSF81324">
    <property type="entry name" value="Voltage-gated potassium channels"/>
    <property type="match status" value="1"/>
</dbReference>
<dbReference type="OrthoDB" id="9799090at2"/>
<evidence type="ECO:0000256" key="1">
    <source>
        <dbReference type="SAM" id="Phobius"/>
    </source>
</evidence>
<dbReference type="RefSeq" id="WP_091464874.1">
    <property type="nucleotide sequence ID" value="NZ_FOEI01000001.1"/>
</dbReference>
<evidence type="ECO:0000259" key="2">
    <source>
        <dbReference type="Pfam" id="PF07885"/>
    </source>
</evidence>
<dbReference type="AlphaFoldDB" id="A0A1H8ZA74"/>
<feature type="transmembrane region" description="Helical" evidence="1">
    <location>
        <begin position="83"/>
        <end position="102"/>
    </location>
</feature>
<proteinExistence type="predicted"/>
<gene>
    <name evidence="3" type="ORF">SAMN05444005_101581</name>
</gene>
<keyword evidence="1" id="KW-0472">Membrane</keyword>
<keyword evidence="3" id="KW-0407">Ion channel</keyword>
<keyword evidence="1" id="KW-1133">Transmembrane helix</keyword>
<sequence length="238" mass="28308">MKRFVKKLLLGKITSKDKPRLHINPIQKRILNIRAIWNNDHQDDNGIEKIFRLFLSISQLLFPGIYIKYFTSKRNFEYQDISMDLYILLKLLFPILILKNHWQEQNLLIIIMTYLLFETVLYIPTLIFASDMLSRPRSYKRSMMLLFLNYLEIVCAFAVFYTLGDNMNKPFVHWFDSIYFSIITSNSIGYGDYYPVTLFAKVLVSIQAMFFLSFLVLFLNFFSSKVKSKGYFDHESEL</sequence>
<evidence type="ECO:0000313" key="4">
    <source>
        <dbReference type="Proteomes" id="UP000198648"/>
    </source>
</evidence>
<organism evidence="3 4">
    <name type="scientific">Flavobacterium urocaniciphilum</name>
    <dbReference type="NCBI Taxonomy" id="1299341"/>
    <lineage>
        <taxon>Bacteria</taxon>
        <taxon>Pseudomonadati</taxon>
        <taxon>Bacteroidota</taxon>
        <taxon>Flavobacteriia</taxon>
        <taxon>Flavobacteriales</taxon>
        <taxon>Flavobacteriaceae</taxon>
        <taxon>Flavobacterium</taxon>
    </lineage>
</organism>
<dbReference type="Pfam" id="PF07885">
    <property type="entry name" value="Ion_trans_2"/>
    <property type="match status" value="1"/>
</dbReference>
<name>A0A1H8ZA74_9FLAO</name>
<feature type="domain" description="Potassium channel" evidence="2">
    <location>
        <begin position="153"/>
        <end position="226"/>
    </location>
</feature>
<accession>A0A1H8ZA74</accession>
<keyword evidence="3" id="KW-0813">Transport</keyword>
<feature type="transmembrane region" description="Helical" evidence="1">
    <location>
        <begin position="142"/>
        <end position="163"/>
    </location>
</feature>
<keyword evidence="1" id="KW-0812">Transmembrane</keyword>
<keyword evidence="4" id="KW-1185">Reference proteome</keyword>
<dbReference type="Gene3D" id="1.10.287.70">
    <property type="match status" value="1"/>
</dbReference>
<dbReference type="Proteomes" id="UP000198648">
    <property type="component" value="Unassembled WGS sequence"/>
</dbReference>
<protein>
    <submittedName>
        <fullName evidence="3">Voltage-gated potassium channel</fullName>
    </submittedName>
</protein>
<dbReference type="GO" id="GO:0034220">
    <property type="term" value="P:monoatomic ion transmembrane transport"/>
    <property type="evidence" value="ECO:0007669"/>
    <property type="project" value="UniProtKB-KW"/>
</dbReference>
<dbReference type="EMBL" id="FOEI01000001">
    <property type="protein sequence ID" value="SEP61241.1"/>
    <property type="molecule type" value="Genomic_DNA"/>
</dbReference>
<dbReference type="InterPro" id="IPR013099">
    <property type="entry name" value="K_chnl_dom"/>
</dbReference>
<evidence type="ECO:0000313" key="3">
    <source>
        <dbReference type="EMBL" id="SEP61241.1"/>
    </source>
</evidence>